<dbReference type="EMBL" id="JBHSBN010000035">
    <property type="protein sequence ID" value="MFC4110177.1"/>
    <property type="molecule type" value="Genomic_DNA"/>
</dbReference>
<evidence type="ECO:0000313" key="2">
    <source>
        <dbReference type="EMBL" id="MFC4110177.1"/>
    </source>
</evidence>
<accession>A0ABV8KWC7</accession>
<keyword evidence="1" id="KW-0732">Signal</keyword>
<reference evidence="3" key="1">
    <citation type="journal article" date="2019" name="Int. J. Syst. Evol. Microbiol.">
        <title>The Global Catalogue of Microorganisms (GCM) 10K type strain sequencing project: providing services to taxonomists for standard genome sequencing and annotation.</title>
        <authorList>
            <consortium name="The Broad Institute Genomics Platform"/>
            <consortium name="The Broad Institute Genome Sequencing Center for Infectious Disease"/>
            <person name="Wu L."/>
            <person name="Ma J."/>
        </authorList>
    </citation>
    <scope>NUCLEOTIDE SEQUENCE [LARGE SCALE GENOMIC DNA]</scope>
    <source>
        <strain evidence="3">2902at01</strain>
    </source>
</reference>
<feature type="signal peptide" evidence="1">
    <location>
        <begin position="1"/>
        <end position="29"/>
    </location>
</feature>
<dbReference type="InterPro" id="IPR006311">
    <property type="entry name" value="TAT_signal"/>
</dbReference>
<keyword evidence="3" id="KW-1185">Reference proteome</keyword>
<comment type="caution">
    <text evidence="2">The sequence shown here is derived from an EMBL/GenBank/DDBJ whole genome shotgun (WGS) entry which is preliminary data.</text>
</comment>
<gene>
    <name evidence="2" type="ORF">ACFOX0_30175</name>
</gene>
<feature type="chain" id="PRO_5047342334" evidence="1">
    <location>
        <begin position="30"/>
        <end position="299"/>
    </location>
</feature>
<dbReference type="PROSITE" id="PS51318">
    <property type="entry name" value="TAT"/>
    <property type="match status" value="1"/>
</dbReference>
<organism evidence="2 3">
    <name type="scientific">Micromonospora zhanjiangensis</name>
    <dbReference type="NCBI Taxonomy" id="1522057"/>
    <lineage>
        <taxon>Bacteria</taxon>
        <taxon>Bacillati</taxon>
        <taxon>Actinomycetota</taxon>
        <taxon>Actinomycetes</taxon>
        <taxon>Micromonosporales</taxon>
        <taxon>Micromonosporaceae</taxon>
        <taxon>Micromonospora</taxon>
    </lineage>
</organism>
<protein>
    <submittedName>
        <fullName evidence="2">Uncharacterized protein</fullName>
    </submittedName>
</protein>
<dbReference type="Proteomes" id="UP001595868">
    <property type="component" value="Unassembled WGS sequence"/>
</dbReference>
<sequence>MSKLSRRRLGALAAGAIVTALTVAPPAAAAGLPAARTAASTIPSYPASRVLSVVARDDALRLGRSTVSSGLVALDLRNAGTVDHEALLMKLKPGVTVQQYVDTLTNSGLGAANALLVYSGGANVVRPGKSQVTVQSLTAGQYLVLSYAQDENAVPEVVKGMYTPLTVVDDGAPSVTLPAGLVKGMITAHDMTYTLPSTLDGHGVYQFTVTDPKVPHEVGFIRLAPGVTRDDVLDWAMTETGPKPFTAAGGFGALPTGGTGWFYLDLPPGQYAAICFVHSPYPPYESHAAMGQIVLFTVN</sequence>
<proteinExistence type="predicted"/>
<evidence type="ECO:0000256" key="1">
    <source>
        <dbReference type="SAM" id="SignalP"/>
    </source>
</evidence>
<dbReference type="RefSeq" id="WP_377552366.1">
    <property type="nucleotide sequence ID" value="NZ_JBHSBN010000035.1"/>
</dbReference>
<evidence type="ECO:0000313" key="3">
    <source>
        <dbReference type="Proteomes" id="UP001595868"/>
    </source>
</evidence>
<name>A0ABV8KWC7_9ACTN</name>